<dbReference type="Proteomes" id="UP000281553">
    <property type="component" value="Unassembled WGS sequence"/>
</dbReference>
<gene>
    <name evidence="1" type="ORF">DILT_LOCUS14127</name>
</gene>
<evidence type="ECO:0000313" key="2">
    <source>
        <dbReference type="Proteomes" id="UP000281553"/>
    </source>
</evidence>
<proteinExistence type="predicted"/>
<dbReference type="OrthoDB" id="10580374at2759"/>
<evidence type="ECO:0000313" key="1">
    <source>
        <dbReference type="EMBL" id="VDN22799.1"/>
    </source>
</evidence>
<name>A0A3P7PUV9_DIBLA</name>
<keyword evidence="2" id="KW-1185">Reference proteome</keyword>
<accession>A0A3P7PUV9</accession>
<organism evidence="1 2">
    <name type="scientific">Dibothriocephalus latus</name>
    <name type="common">Fish tapeworm</name>
    <name type="synonym">Diphyllobothrium latum</name>
    <dbReference type="NCBI Taxonomy" id="60516"/>
    <lineage>
        <taxon>Eukaryota</taxon>
        <taxon>Metazoa</taxon>
        <taxon>Spiralia</taxon>
        <taxon>Lophotrochozoa</taxon>
        <taxon>Platyhelminthes</taxon>
        <taxon>Cestoda</taxon>
        <taxon>Eucestoda</taxon>
        <taxon>Diphyllobothriidea</taxon>
        <taxon>Diphyllobothriidae</taxon>
        <taxon>Dibothriocephalus</taxon>
    </lineage>
</organism>
<sequence>MIGAFPQPLARITEQRSVQVTVNPTVATTRFYRVNSSKVVKFDSHPRMLSFDDMAAIEDELWRLPVDNQVYLLYPQSLNMSEVVSRMKSCRAVPEVGS</sequence>
<reference evidence="1 2" key="1">
    <citation type="submission" date="2018-11" db="EMBL/GenBank/DDBJ databases">
        <authorList>
            <consortium name="Pathogen Informatics"/>
        </authorList>
    </citation>
    <scope>NUCLEOTIDE SEQUENCE [LARGE SCALE GENOMIC DNA]</scope>
</reference>
<dbReference type="EMBL" id="UYRU01072893">
    <property type="protein sequence ID" value="VDN22799.1"/>
    <property type="molecule type" value="Genomic_DNA"/>
</dbReference>
<dbReference type="AlphaFoldDB" id="A0A3P7PUV9"/>
<protein>
    <submittedName>
        <fullName evidence="1">Uncharacterized protein</fullName>
    </submittedName>
</protein>